<dbReference type="EMBL" id="JAFBDQ010000006">
    <property type="protein sequence ID" value="MBM7556650.1"/>
    <property type="molecule type" value="Genomic_DNA"/>
</dbReference>
<keyword evidence="6 8" id="KW-0472">Membrane</keyword>
<evidence type="ECO:0000259" key="9">
    <source>
        <dbReference type="Pfam" id="PF00361"/>
    </source>
</evidence>
<dbReference type="GO" id="GO:0042773">
    <property type="term" value="P:ATP synthesis coupled electron transport"/>
    <property type="evidence" value="ECO:0007669"/>
    <property type="project" value="InterPro"/>
</dbReference>
<feature type="transmembrane region" description="Helical" evidence="8">
    <location>
        <begin position="159"/>
        <end position="179"/>
    </location>
</feature>
<dbReference type="Proteomes" id="UP000774000">
    <property type="component" value="Unassembled WGS sequence"/>
</dbReference>
<feature type="transmembrane region" description="Helical" evidence="8">
    <location>
        <begin position="367"/>
        <end position="389"/>
    </location>
</feature>
<feature type="transmembrane region" description="Helical" evidence="8">
    <location>
        <begin position="6"/>
        <end position="25"/>
    </location>
</feature>
<evidence type="ECO:0000256" key="4">
    <source>
        <dbReference type="ARBA" id="ARBA00022692"/>
    </source>
</evidence>
<feature type="domain" description="NADH:quinone oxidoreductase/Mrp antiporter transmembrane" evidence="9">
    <location>
        <begin position="124"/>
        <end position="413"/>
    </location>
</feature>
<comment type="caution">
    <text evidence="10">The sequence shown here is derived from an EMBL/GenBank/DDBJ whole genome shotgun (WGS) entry which is preliminary data.</text>
</comment>
<dbReference type="PANTHER" id="PTHR42703">
    <property type="entry name" value="NADH DEHYDROGENASE"/>
    <property type="match status" value="1"/>
</dbReference>
<evidence type="ECO:0000256" key="6">
    <source>
        <dbReference type="ARBA" id="ARBA00023136"/>
    </source>
</evidence>
<dbReference type="InterPro" id="IPR050586">
    <property type="entry name" value="CPA3_Na-H_Antiporter_D"/>
</dbReference>
<feature type="transmembrane region" description="Helical" evidence="8">
    <location>
        <begin position="401"/>
        <end position="422"/>
    </location>
</feature>
<feature type="transmembrane region" description="Helical" evidence="8">
    <location>
        <begin position="298"/>
        <end position="317"/>
    </location>
</feature>
<reference evidence="10" key="1">
    <citation type="submission" date="2021-01" db="EMBL/GenBank/DDBJ databases">
        <title>Genomic Encyclopedia of Type Strains, Phase IV (KMG-IV): sequencing the most valuable type-strain genomes for metagenomic binning, comparative biology and taxonomic classification.</title>
        <authorList>
            <person name="Goeker M."/>
        </authorList>
    </citation>
    <scope>NUCLEOTIDE SEQUENCE</scope>
    <source>
        <strain evidence="10">DSM 23230</strain>
    </source>
</reference>
<dbReference type="AlphaFoldDB" id="A0A938XWN3"/>
<comment type="subcellular location">
    <subcellularLocation>
        <location evidence="1">Cell membrane</location>
        <topology evidence="1">Multi-pass membrane protein</topology>
    </subcellularLocation>
    <subcellularLocation>
        <location evidence="7">Membrane</location>
        <topology evidence="7">Multi-pass membrane protein</topology>
    </subcellularLocation>
</comment>
<keyword evidence="3" id="KW-1003">Cell membrane</keyword>
<dbReference type="GO" id="GO:0008137">
    <property type="term" value="F:NADH dehydrogenase (ubiquinone) activity"/>
    <property type="evidence" value="ECO:0007669"/>
    <property type="project" value="InterPro"/>
</dbReference>
<dbReference type="InterPro" id="IPR001750">
    <property type="entry name" value="ND/Mrp_TM"/>
</dbReference>
<sequence>MNEMIWLIIGPLLIAFSLLAINLYLKKIYNWIIISSSILTFILSCSLFRKVLIKPLAYSLGSWEMTKGINLVADPLAGILIVTVALLNLLIIIYSLAYIEKNISKYYTLLFVLTAALNGMILTGDLFNLFVCVEIVSIVSYALVAFRRNHKAYEASFKYIIIGTVGGFFVLLAIILTYHQTGTLNLAQLVVRSSDISKVVKSGIISLFLIGFGSKFALVPLHTWLPDAHPAAPASISALLSGIVIKGYLYAWLRTLLILSNPSEIIASNLNLILIYSGVITLLVGHFLAYQQQSLKRLLAYSSISQIGYIMIGIGTLTKQGMSGGIFHIINHALVKSALFLAAGIFSEKIKAKKIKSLVGIGYKTPLVALGFTIAAITLIGLPPFNIFISKWLIALAAIKAGFIIPAGAILLGSILALSYYLKVIKAIYTKKKENYKIININWRLKIPVITLTSLCLIIGLAPNILLPKLGQAVRYLLKSKEYYQILFTG</sequence>
<dbReference type="Pfam" id="PF00361">
    <property type="entry name" value="Proton_antipo_M"/>
    <property type="match status" value="1"/>
</dbReference>
<evidence type="ECO:0000313" key="11">
    <source>
        <dbReference type="Proteomes" id="UP000774000"/>
    </source>
</evidence>
<name>A0A938XWN3_9FIRM</name>
<dbReference type="InterPro" id="IPR003918">
    <property type="entry name" value="NADH_UbQ_OxRdtase"/>
</dbReference>
<keyword evidence="4 7" id="KW-0812">Transmembrane</keyword>
<proteinExistence type="inferred from homology"/>
<feature type="transmembrane region" description="Helical" evidence="8">
    <location>
        <begin position="32"/>
        <end position="52"/>
    </location>
</feature>
<keyword evidence="11" id="KW-1185">Reference proteome</keyword>
<feature type="transmembrane region" description="Helical" evidence="8">
    <location>
        <begin position="199"/>
        <end position="219"/>
    </location>
</feature>
<feature type="transmembrane region" description="Helical" evidence="8">
    <location>
        <begin position="329"/>
        <end position="346"/>
    </location>
</feature>
<dbReference type="RefSeq" id="WP_204701425.1">
    <property type="nucleotide sequence ID" value="NZ_JAFBDQ010000006.1"/>
</dbReference>
<evidence type="ECO:0000256" key="7">
    <source>
        <dbReference type="RuleBase" id="RU000320"/>
    </source>
</evidence>
<evidence type="ECO:0000256" key="1">
    <source>
        <dbReference type="ARBA" id="ARBA00004651"/>
    </source>
</evidence>
<feature type="transmembrane region" description="Helical" evidence="8">
    <location>
        <begin position="128"/>
        <end position="147"/>
    </location>
</feature>
<evidence type="ECO:0000256" key="2">
    <source>
        <dbReference type="ARBA" id="ARBA00005346"/>
    </source>
</evidence>
<organism evidence="10 11">
    <name type="scientific">Halanaerobacter jeridensis</name>
    <dbReference type="NCBI Taxonomy" id="706427"/>
    <lineage>
        <taxon>Bacteria</taxon>
        <taxon>Bacillati</taxon>
        <taxon>Bacillota</taxon>
        <taxon>Clostridia</taxon>
        <taxon>Halanaerobiales</taxon>
        <taxon>Halobacteroidaceae</taxon>
        <taxon>Halanaerobacter</taxon>
    </lineage>
</organism>
<feature type="transmembrane region" description="Helical" evidence="8">
    <location>
        <begin position="231"/>
        <end position="253"/>
    </location>
</feature>
<dbReference type="GO" id="GO:0005886">
    <property type="term" value="C:plasma membrane"/>
    <property type="evidence" value="ECO:0007669"/>
    <property type="project" value="UniProtKB-SubCell"/>
</dbReference>
<feature type="transmembrane region" description="Helical" evidence="8">
    <location>
        <begin position="273"/>
        <end position="291"/>
    </location>
</feature>
<evidence type="ECO:0000256" key="5">
    <source>
        <dbReference type="ARBA" id="ARBA00022989"/>
    </source>
</evidence>
<keyword evidence="5 8" id="KW-1133">Transmembrane helix</keyword>
<gene>
    <name evidence="10" type="ORF">JOC47_001501</name>
</gene>
<dbReference type="PANTHER" id="PTHR42703:SF1">
    <property type="entry name" value="NA(+)_H(+) ANTIPORTER SUBUNIT D1"/>
    <property type="match status" value="1"/>
</dbReference>
<comment type="similarity">
    <text evidence="2">Belongs to the CPA3 antiporters (TC 2.A.63) subunit D family.</text>
</comment>
<feature type="transmembrane region" description="Helical" evidence="8">
    <location>
        <begin position="106"/>
        <end position="122"/>
    </location>
</feature>
<feature type="transmembrane region" description="Helical" evidence="8">
    <location>
        <begin position="72"/>
        <end position="94"/>
    </location>
</feature>
<feature type="transmembrane region" description="Helical" evidence="8">
    <location>
        <begin position="443"/>
        <end position="467"/>
    </location>
</feature>
<evidence type="ECO:0000256" key="3">
    <source>
        <dbReference type="ARBA" id="ARBA00022475"/>
    </source>
</evidence>
<evidence type="ECO:0000256" key="8">
    <source>
        <dbReference type="SAM" id="Phobius"/>
    </source>
</evidence>
<dbReference type="PRINTS" id="PR01437">
    <property type="entry name" value="NUOXDRDTASE4"/>
</dbReference>
<protein>
    <submittedName>
        <fullName evidence="10">Proton-translocating NADH-quinone oxidoreductase chain N</fullName>
    </submittedName>
</protein>
<accession>A0A938XWN3</accession>
<evidence type="ECO:0000313" key="10">
    <source>
        <dbReference type="EMBL" id="MBM7556650.1"/>
    </source>
</evidence>